<evidence type="ECO:0000313" key="2">
    <source>
        <dbReference type="Proteomes" id="UP000642180"/>
    </source>
</evidence>
<keyword evidence="2" id="KW-1185">Reference proteome</keyword>
<protein>
    <recommendedName>
        <fullName evidence="3">Serine protease</fullName>
    </recommendedName>
</protein>
<sequence>MANALIKSVGEIGMERLQECVEHAGSKFLSTIRTCFAVSKKGRAEAFGTCFFLKVDSKPYLVTAGHVIDHSDTSTIYITAGTQLKTLTGEFMTSVSPNGNRDKDHYDFAFLELTEAQCAEFQVTHFIEENMISANKADTSKRTYMALGFPASAQKVEWDKPIAHTNAVSHTGFHKHNPQLLSRLKLSGDEHFSIKRDKRVKAFNGPMCNAISIKGASGGVLIDLGPIDPAKLAPNAPCTALLAGLLIEFTRERIVLALKLQVILDAIQKPSLRCAR</sequence>
<dbReference type="SUPFAM" id="SSF50494">
    <property type="entry name" value="Trypsin-like serine proteases"/>
    <property type="match status" value="1"/>
</dbReference>
<dbReference type="Proteomes" id="UP000642180">
    <property type="component" value="Unassembled WGS sequence"/>
</dbReference>
<comment type="caution">
    <text evidence="1">The sequence shown here is derived from an EMBL/GenBank/DDBJ whole genome shotgun (WGS) entry which is preliminary data.</text>
</comment>
<organism evidence="1 2">
    <name type="scientific">Oxalicibacterium faecigallinarum</name>
    <dbReference type="NCBI Taxonomy" id="573741"/>
    <lineage>
        <taxon>Bacteria</taxon>
        <taxon>Pseudomonadati</taxon>
        <taxon>Pseudomonadota</taxon>
        <taxon>Betaproteobacteria</taxon>
        <taxon>Burkholderiales</taxon>
        <taxon>Oxalobacteraceae</taxon>
        <taxon>Oxalicibacterium</taxon>
    </lineage>
</organism>
<evidence type="ECO:0008006" key="3">
    <source>
        <dbReference type="Google" id="ProtNLM"/>
    </source>
</evidence>
<accession>A0A8J3AL72</accession>
<reference evidence="2" key="1">
    <citation type="journal article" date="2019" name="Int. J. Syst. Evol. Microbiol.">
        <title>The Global Catalogue of Microorganisms (GCM) 10K type strain sequencing project: providing services to taxonomists for standard genome sequencing and annotation.</title>
        <authorList>
            <consortium name="The Broad Institute Genomics Platform"/>
            <consortium name="The Broad Institute Genome Sequencing Center for Infectious Disease"/>
            <person name="Wu L."/>
            <person name="Ma J."/>
        </authorList>
    </citation>
    <scope>NUCLEOTIDE SEQUENCE [LARGE SCALE GENOMIC DNA]</scope>
    <source>
        <strain evidence="2">CCM 2767</strain>
    </source>
</reference>
<dbReference type="EMBL" id="BMDI01000001">
    <property type="protein sequence ID" value="GGI15698.1"/>
    <property type="molecule type" value="Genomic_DNA"/>
</dbReference>
<dbReference type="RefSeq" id="WP_188379250.1">
    <property type="nucleotide sequence ID" value="NZ_BMDI01000001.1"/>
</dbReference>
<name>A0A8J3AL72_9BURK</name>
<gene>
    <name evidence="1" type="ORF">GCM10008066_00200</name>
</gene>
<evidence type="ECO:0000313" key="1">
    <source>
        <dbReference type="EMBL" id="GGI15698.1"/>
    </source>
</evidence>
<proteinExistence type="predicted"/>
<dbReference type="InterPro" id="IPR009003">
    <property type="entry name" value="Peptidase_S1_PA"/>
</dbReference>
<dbReference type="AlphaFoldDB" id="A0A8J3AL72"/>